<proteinExistence type="predicted"/>
<dbReference type="EMBL" id="JAAALK010000082">
    <property type="protein sequence ID" value="KAG8088025.1"/>
    <property type="molecule type" value="Genomic_DNA"/>
</dbReference>
<keyword evidence="2" id="KW-1185">Reference proteome</keyword>
<dbReference type="Proteomes" id="UP000729402">
    <property type="component" value="Unassembled WGS sequence"/>
</dbReference>
<protein>
    <submittedName>
        <fullName evidence="1">Uncharacterized protein</fullName>
    </submittedName>
</protein>
<reference evidence="1" key="2">
    <citation type="submission" date="2021-02" db="EMBL/GenBank/DDBJ databases">
        <authorList>
            <person name="Kimball J.A."/>
            <person name="Haas M.W."/>
            <person name="Macchietto M."/>
            <person name="Kono T."/>
            <person name="Duquette J."/>
            <person name="Shao M."/>
        </authorList>
    </citation>
    <scope>NUCLEOTIDE SEQUENCE</scope>
    <source>
        <tissue evidence="1">Fresh leaf tissue</tissue>
    </source>
</reference>
<comment type="caution">
    <text evidence="1">The sequence shown here is derived from an EMBL/GenBank/DDBJ whole genome shotgun (WGS) entry which is preliminary data.</text>
</comment>
<organism evidence="1 2">
    <name type="scientific">Zizania palustris</name>
    <name type="common">Northern wild rice</name>
    <dbReference type="NCBI Taxonomy" id="103762"/>
    <lineage>
        <taxon>Eukaryota</taxon>
        <taxon>Viridiplantae</taxon>
        <taxon>Streptophyta</taxon>
        <taxon>Embryophyta</taxon>
        <taxon>Tracheophyta</taxon>
        <taxon>Spermatophyta</taxon>
        <taxon>Magnoliopsida</taxon>
        <taxon>Liliopsida</taxon>
        <taxon>Poales</taxon>
        <taxon>Poaceae</taxon>
        <taxon>BOP clade</taxon>
        <taxon>Oryzoideae</taxon>
        <taxon>Oryzeae</taxon>
        <taxon>Zizaniinae</taxon>
        <taxon>Zizania</taxon>
    </lineage>
</organism>
<gene>
    <name evidence="1" type="ORF">GUJ93_ZPchr0010g9307</name>
</gene>
<name>A0A8J5WDZ0_ZIZPA</name>
<evidence type="ECO:0000313" key="1">
    <source>
        <dbReference type="EMBL" id="KAG8088025.1"/>
    </source>
</evidence>
<reference evidence="1" key="1">
    <citation type="journal article" date="2021" name="bioRxiv">
        <title>Whole Genome Assembly and Annotation of Northern Wild Rice, Zizania palustris L., Supports a Whole Genome Duplication in the Zizania Genus.</title>
        <authorList>
            <person name="Haas M."/>
            <person name="Kono T."/>
            <person name="Macchietto M."/>
            <person name="Millas R."/>
            <person name="McGilp L."/>
            <person name="Shao M."/>
            <person name="Duquette J."/>
            <person name="Hirsch C.N."/>
            <person name="Kimball J."/>
        </authorList>
    </citation>
    <scope>NUCLEOTIDE SEQUENCE</scope>
    <source>
        <tissue evidence="1">Fresh leaf tissue</tissue>
    </source>
</reference>
<sequence>MGGERVAGGEQVAGGALPAAVVTGGVADWVERVADASVAGGGLPASVVSGGGLPASVIAGGGEQLAKDHPAASVAGRVVGFYRFLFSHKTRVGRR</sequence>
<accession>A0A8J5WDZ0</accession>
<dbReference type="AlphaFoldDB" id="A0A8J5WDZ0"/>
<evidence type="ECO:0000313" key="2">
    <source>
        <dbReference type="Proteomes" id="UP000729402"/>
    </source>
</evidence>